<keyword evidence="6 7" id="KW-0503">Monooxygenase</keyword>
<dbReference type="GO" id="GO:0020037">
    <property type="term" value="F:heme binding"/>
    <property type="evidence" value="ECO:0007669"/>
    <property type="project" value="InterPro"/>
</dbReference>
<dbReference type="GO" id="GO:0005506">
    <property type="term" value="F:iron ion binding"/>
    <property type="evidence" value="ECO:0007669"/>
    <property type="project" value="InterPro"/>
</dbReference>
<reference evidence="8 9" key="1">
    <citation type="submission" date="2020-08" db="EMBL/GenBank/DDBJ databases">
        <title>Genomic Encyclopedia of Type Strains, Phase IV (KMG-IV): sequencing the most valuable type-strain genomes for metagenomic binning, comparative biology and taxonomic classification.</title>
        <authorList>
            <person name="Goeker M."/>
        </authorList>
    </citation>
    <scope>NUCLEOTIDE SEQUENCE [LARGE SCALE GENOMIC DNA]</scope>
    <source>
        <strain evidence="8 9">DSM 103733</strain>
    </source>
</reference>
<dbReference type="InterPro" id="IPR001128">
    <property type="entry name" value="Cyt_P450"/>
</dbReference>
<evidence type="ECO:0000256" key="2">
    <source>
        <dbReference type="ARBA" id="ARBA00022617"/>
    </source>
</evidence>
<evidence type="ECO:0000256" key="7">
    <source>
        <dbReference type="RuleBase" id="RU000461"/>
    </source>
</evidence>
<evidence type="ECO:0000256" key="1">
    <source>
        <dbReference type="ARBA" id="ARBA00010617"/>
    </source>
</evidence>
<proteinExistence type="inferred from homology"/>
<evidence type="ECO:0000256" key="6">
    <source>
        <dbReference type="ARBA" id="ARBA00023033"/>
    </source>
</evidence>
<name>A0A841K282_9BACT</name>
<dbReference type="PRINTS" id="PR00359">
    <property type="entry name" value="BP450"/>
</dbReference>
<dbReference type="PANTHER" id="PTHR46696">
    <property type="entry name" value="P450, PUTATIVE (EUROFUNG)-RELATED"/>
    <property type="match status" value="1"/>
</dbReference>
<keyword evidence="3 7" id="KW-0479">Metal-binding</keyword>
<accession>A0A841K282</accession>
<organism evidence="8 9">
    <name type="scientific">Silvibacterium bohemicum</name>
    <dbReference type="NCBI Taxonomy" id="1577686"/>
    <lineage>
        <taxon>Bacteria</taxon>
        <taxon>Pseudomonadati</taxon>
        <taxon>Acidobacteriota</taxon>
        <taxon>Terriglobia</taxon>
        <taxon>Terriglobales</taxon>
        <taxon>Acidobacteriaceae</taxon>
        <taxon>Silvibacterium</taxon>
    </lineage>
</organism>
<evidence type="ECO:0000256" key="5">
    <source>
        <dbReference type="ARBA" id="ARBA00023004"/>
    </source>
</evidence>
<dbReference type="Pfam" id="PF00067">
    <property type="entry name" value="p450"/>
    <property type="match status" value="1"/>
</dbReference>
<dbReference type="InterPro" id="IPR002397">
    <property type="entry name" value="Cyt_P450_B"/>
</dbReference>
<evidence type="ECO:0000313" key="9">
    <source>
        <dbReference type="Proteomes" id="UP000538666"/>
    </source>
</evidence>
<keyword evidence="2 7" id="KW-0349">Heme</keyword>
<gene>
    <name evidence="8" type="ORF">HNQ77_004676</name>
</gene>
<dbReference type="CDD" id="cd20625">
    <property type="entry name" value="CYP164-like"/>
    <property type="match status" value="1"/>
</dbReference>
<dbReference type="InterPro" id="IPR036396">
    <property type="entry name" value="Cyt_P450_sf"/>
</dbReference>
<dbReference type="GO" id="GO:0004497">
    <property type="term" value="F:monooxygenase activity"/>
    <property type="evidence" value="ECO:0007669"/>
    <property type="project" value="UniProtKB-KW"/>
</dbReference>
<dbReference type="GO" id="GO:0016705">
    <property type="term" value="F:oxidoreductase activity, acting on paired donors, with incorporation or reduction of molecular oxygen"/>
    <property type="evidence" value="ECO:0007669"/>
    <property type="project" value="InterPro"/>
</dbReference>
<keyword evidence="4 7" id="KW-0560">Oxidoreductase</keyword>
<dbReference type="EMBL" id="JACHEK010000010">
    <property type="protein sequence ID" value="MBB6146697.1"/>
    <property type="molecule type" value="Genomic_DNA"/>
</dbReference>
<comment type="caution">
    <text evidence="8">The sequence shown here is derived from an EMBL/GenBank/DDBJ whole genome shotgun (WGS) entry which is preliminary data.</text>
</comment>
<dbReference type="FunFam" id="1.10.630.10:FF:000018">
    <property type="entry name" value="Cytochrome P450 monooxygenase"/>
    <property type="match status" value="1"/>
</dbReference>
<dbReference type="AlphaFoldDB" id="A0A841K282"/>
<keyword evidence="5 7" id="KW-0408">Iron</keyword>
<evidence type="ECO:0000256" key="4">
    <source>
        <dbReference type="ARBA" id="ARBA00023002"/>
    </source>
</evidence>
<sequence>MFTQLRAEDPVYRMGEPYSFWLLSRYEDVRQAMRDSQRLSNNNSEIVERRAENLPASTRPSFEICRRLLLRHIQALDAPAHTAQRQTVMKAFTPLVTNVIKSSLERRVNDLLDNMERSATCDFISDFAKPLPSQAIADIVGIPEEYRELMVKAADLQISFVGAILRLDDAQVERIAEQLHVAEAVLLRLFEERRREPKADLISALVNADTASLGMSENDIVVLSMFMFVAGQETTVNLLGGSLRFLLSDRKQWEHLCAAPELWPGAVEELLRFVSPVLWVQRVATEDIEMRGQLIRKGDEVLMGIGSANHDPEKFSNPQVLDVTRKNVSSVAFGYGAHTCLGAALARMETEVALLHLSQRMPHIQLRTDQFEYEPVFFLRSLKSLPVAIRN</sequence>
<dbReference type="PRINTS" id="PR00385">
    <property type="entry name" value="P450"/>
</dbReference>
<dbReference type="Proteomes" id="UP000538666">
    <property type="component" value="Unassembled WGS sequence"/>
</dbReference>
<keyword evidence="9" id="KW-1185">Reference proteome</keyword>
<evidence type="ECO:0000256" key="3">
    <source>
        <dbReference type="ARBA" id="ARBA00022723"/>
    </source>
</evidence>
<dbReference type="PANTHER" id="PTHR46696:SF1">
    <property type="entry name" value="CYTOCHROME P450 YJIB-RELATED"/>
    <property type="match status" value="1"/>
</dbReference>
<dbReference type="SUPFAM" id="SSF48264">
    <property type="entry name" value="Cytochrome P450"/>
    <property type="match status" value="1"/>
</dbReference>
<dbReference type="RefSeq" id="WP_156186012.1">
    <property type="nucleotide sequence ID" value="NZ_JACHEK010000010.1"/>
</dbReference>
<evidence type="ECO:0000313" key="8">
    <source>
        <dbReference type="EMBL" id="MBB6146697.1"/>
    </source>
</evidence>
<comment type="similarity">
    <text evidence="1 7">Belongs to the cytochrome P450 family.</text>
</comment>
<dbReference type="OrthoDB" id="4168525at2"/>
<dbReference type="PROSITE" id="PS00086">
    <property type="entry name" value="CYTOCHROME_P450"/>
    <property type="match status" value="1"/>
</dbReference>
<dbReference type="InterPro" id="IPR017972">
    <property type="entry name" value="Cyt_P450_CS"/>
</dbReference>
<dbReference type="Gene3D" id="1.10.630.10">
    <property type="entry name" value="Cytochrome P450"/>
    <property type="match status" value="1"/>
</dbReference>
<protein>
    <submittedName>
        <fullName evidence="8">Cytochrome P450</fullName>
    </submittedName>
</protein>